<gene>
    <name evidence="2" type="ORF">APR03_003415</name>
</gene>
<comment type="caution">
    <text evidence="2">The sequence shown here is derived from an EMBL/GenBank/DDBJ whole genome shotgun (WGS) entry which is preliminary data.</text>
</comment>
<feature type="domain" description="AB hydrolase-1" evidence="1">
    <location>
        <begin position="29"/>
        <end position="256"/>
    </location>
</feature>
<dbReference type="InterPro" id="IPR029058">
    <property type="entry name" value="AB_hydrolase_fold"/>
</dbReference>
<keyword evidence="3" id="KW-1185">Reference proteome</keyword>
<dbReference type="InterPro" id="IPR000073">
    <property type="entry name" value="AB_hydrolase_1"/>
</dbReference>
<organism evidence="2 3">
    <name type="scientific">Promicromonospora thailandica</name>
    <dbReference type="NCBI Taxonomy" id="765201"/>
    <lineage>
        <taxon>Bacteria</taxon>
        <taxon>Bacillati</taxon>
        <taxon>Actinomycetota</taxon>
        <taxon>Actinomycetes</taxon>
        <taxon>Micrococcales</taxon>
        <taxon>Promicromonosporaceae</taxon>
        <taxon>Promicromonospora</taxon>
    </lineage>
</organism>
<accession>A0A9X2G2U1</accession>
<evidence type="ECO:0000313" key="2">
    <source>
        <dbReference type="EMBL" id="MCP2266050.1"/>
    </source>
</evidence>
<evidence type="ECO:0000259" key="1">
    <source>
        <dbReference type="Pfam" id="PF12697"/>
    </source>
</evidence>
<proteinExistence type="predicted"/>
<dbReference type="Proteomes" id="UP001139493">
    <property type="component" value="Unassembled WGS sequence"/>
</dbReference>
<dbReference type="RefSeq" id="WP_253837554.1">
    <property type="nucleotide sequence ID" value="NZ_JAMTCS010000010.1"/>
</dbReference>
<reference evidence="2" key="1">
    <citation type="submission" date="2022-06" db="EMBL/GenBank/DDBJ databases">
        <title>Genomic Encyclopedia of Archaeal and Bacterial Type Strains, Phase II (KMG-II): from individual species to whole genera.</title>
        <authorList>
            <person name="Goeker M."/>
        </authorList>
    </citation>
    <scope>NUCLEOTIDE SEQUENCE</scope>
    <source>
        <strain evidence="2">DSM 26652</strain>
    </source>
</reference>
<evidence type="ECO:0000313" key="3">
    <source>
        <dbReference type="Proteomes" id="UP001139493"/>
    </source>
</evidence>
<name>A0A9X2G2U1_9MICO</name>
<dbReference type="Gene3D" id="3.40.50.1820">
    <property type="entry name" value="alpha/beta hydrolase"/>
    <property type="match status" value="1"/>
</dbReference>
<dbReference type="SUPFAM" id="SSF53474">
    <property type="entry name" value="alpha/beta-Hydrolases"/>
    <property type="match status" value="1"/>
</dbReference>
<sequence length="275" mass="29078">MERTIQKLVPVEGSSVSIDVYGEPDAPALVVIPGAMADAAEWGGVARDLRGWPTVVVVNRRGRQPSGPLTDQYSLGAEIEDAATVLRGFSDVRTLFGWSYGGLIALQLAATLRVPHLIAYEPVMAPFGAPALPDLRRAQDAGDAEAIVETVLGRVTGMGADRIESLRSQDEVWAQLLRLSAPAYAETHAINEAGRPESFAGAAERVDLVVGERNRGQAPYGTTFDDVARRVPGARVHVLPGQGHLAHLEAPERLAALLDELGSGGSGGRPVRDAA</sequence>
<protein>
    <submittedName>
        <fullName evidence="2">Pimeloyl-ACP methyl ester carboxylesterase</fullName>
    </submittedName>
</protein>
<dbReference type="GO" id="GO:0003824">
    <property type="term" value="F:catalytic activity"/>
    <property type="evidence" value="ECO:0007669"/>
    <property type="project" value="UniProtKB-ARBA"/>
</dbReference>
<dbReference type="Pfam" id="PF12697">
    <property type="entry name" value="Abhydrolase_6"/>
    <property type="match status" value="1"/>
</dbReference>
<dbReference type="AlphaFoldDB" id="A0A9X2G2U1"/>
<dbReference type="EMBL" id="JAMTCS010000010">
    <property type="protein sequence ID" value="MCP2266050.1"/>
    <property type="molecule type" value="Genomic_DNA"/>
</dbReference>